<keyword evidence="3" id="KW-0847">Vitamin C</keyword>
<gene>
    <name evidence="8" type="ORF">EHF44_16050</name>
</gene>
<keyword evidence="6" id="KW-0408">Iron</keyword>
<sequence>MQAPATPAPSSNPPRQLAKVHFSPELRDWIVDALRRGGPPAEITAALVGQRFDPAVAGQLVQAFDRVLRDGLPMPEGFVTIERTPPAPGAARLPRTAVLDGGDRAVHVLSRTDRPVVAVLEAVLTPAECDALVAAARPRLAPSTLVDPRTGEHVVSPDRSSQGMFFRLAESPLLATIDARVAALMRMPVEHGEGLQVLHYGPGAQSRPHFDFLMPDNPSNQASIARSGQRVSTMVIYLNDVPEGGETVFPEIGLSVLPRKGNALYFEYCDDGGQLDGRTLHAAAAVVRGEKWVATKWMRQRRFVSAADDARAASM</sequence>
<feature type="domain" description="Fe2OG dioxygenase" evidence="7">
    <location>
        <begin position="191"/>
        <end position="300"/>
    </location>
</feature>
<dbReference type="AlphaFoldDB" id="A0A3G8H5K6"/>
<reference evidence="9" key="1">
    <citation type="submission" date="2018-11" db="EMBL/GenBank/DDBJ databases">
        <title>FDA dAtabase for Regulatory Grade micrObial Sequences (FDA-ARGOS): Supporting development and validation of Infectious Disease Dx tests.</title>
        <authorList>
            <person name="Goldberg B."/>
            <person name="Campos J."/>
            <person name="Tallon L."/>
            <person name="Sadzewicz L."/>
            <person name="Zhao X."/>
            <person name="Vavikolanu K."/>
            <person name="Mehta A."/>
            <person name="Aluvathingal J."/>
            <person name="Nadendla S."/>
            <person name="Geyer C."/>
            <person name="Nandy P."/>
            <person name="Yan Y."/>
            <person name="Sichtig H."/>
        </authorList>
    </citation>
    <scope>NUCLEOTIDE SEQUENCE [LARGE SCALE GENOMIC DNA]</scope>
    <source>
        <strain evidence="9">FDAARGOS_614</strain>
    </source>
</reference>
<evidence type="ECO:0000256" key="4">
    <source>
        <dbReference type="ARBA" id="ARBA00022964"/>
    </source>
</evidence>
<dbReference type="PANTHER" id="PTHR10869">
    <property type="entry name" value="PROLYL 4-HYDROXYLASE ALPHA SUBUNIT"/>
    <property type="match status" value="1"/>
</dbReference>
<proteinExistence type="predicted"/>
<dbReference type="Gene3D" id="2.60.120.620">
    <property type="entry name" value="q2cbj1_9rhob like domain"/>
    <property type="match status" value="1"/>
</dbReference>
<dbReference type="KEGG" id="cpau:EHF44_16050"/>
<keyword evidence="5" id="KW-0560">Oxidoreductase</keyword>
<dbReference type="Proteomes" id="UP000270411">
    <property type="component" value="Chromosome 1"/>
</dbReference>
<evidence type="ECO:0000313" key="9">
    <source>
        <dbReference type="Proteomes" id="UP000270411"/>
    </source>
</evidence>
<dbReference type="GO" id="GO:0005506">
    <property type="term" value="F:iron ion binding"/>
    <property type="evidence" value="ECO:0007669"/>
    <property type="project" value="InterPro"/>
</dbReference>
<protein>
    <submittedName>
        <fullName evidence="8">2-oxoglutarate-dependent dioxygenase</fullName>
    </submittedName>
</protein>
<evidence type="ECO:0000256" key="3">
    <source>
        <dbReference type="ARBA" id="ARBA00022896"/>
    </source>
</evidence>
<dbReference type="Pfam" id="PF13640">
    <property type="entry name" value="2OG-FeII_Oxy_3"/>
    <property type="match status" value="1"/>
</dbReference>
<name>A0A3G8H5K6_9BURK</name>
<dbReference type="InterPro" id="IPR005123">
    <property type="entry name" value="Oxoglu/Fe-dep_dioxygenase_dom"/>
</dbReference>
<evidence type="ECO:0000256" key="1">
    <source>
        <dbReference type="ARBA" id="ARBA00001961"/>
    </source>
</evidence>
<keyword evidence="4 8" id="KW-0223">Dioxygenase</keyword>
<dbReference type="InterPro" id="IPR006620">
    <property type="entry name" value="Pro_4_hyd_alph"/>
</dbReference>
<dbReference type="GO" id="GO:0031418">
    <property type="term" value="F:L-ascorbic acid binding"/>
    <property type="evidence" value="ECO:0007669"/>
    <property type="project" value="UniProtKB-KW"/>
</dbReference>
<evidence type="ECO:0000313" key="8">
    <source>
        <dbReference type="EMBL" id="AZG14812.1"/>
    </source>
</evidence>
<evidence type="ECO:0000256" key="2">
    <source>
        <dbReference type="ARBA" id="ARBA00022723"/>
    </source>
</evidence>
<accession>A0A3G8H5K6</accession>
<dbReference type="PROSITE" id="PS51471">
    <property type="entry name" value="FE2OG_OXY"/>
    <property type="match status" value="1"/>
</dbReference>
<dbReference type="OrthoDB" id="269774at2"/>
<keyword evidence="2" id="KW-0479">Metal-binding</keyword>
<evidence type="ECO:0000256" key="5">
    <source>
        <dbReference type="ARBA" id="ARBA00023002"/>
    </source>
</evidence>
<dbReference type="GO" id="GO:0004656">
    <property type="term" value="F:procollagen-proline 4-dioxygenase activity"/>
    <property type="evidence" value="ECO:0007669"/>
    <property type="project" value="TreeGrafter"/>
</dbReference>
<dbReference type="RefSeq" id="WP_124684566.1">
    <property type="nucleotide sequence ID" value="NZ_CP033969.1"/>
</dbReference>
<dbReference type="InterPro" id="IPR045054">
    <property type="entry name" value="P4HA-like"/>
</dbReference>
<organism evidence="8 9">
    <name type="scientific">Cupriavidus pauculus</name>
    <dbReference type="NCBI Taxonomy" id="82633"/>
    <lineage>
        <taxon>Bacteria</taxon>
        <taxon>Pseudomonadati</taxon>
        <taxon>Pseudomonadota</taxon>
        <taxon>Betaproteobacteria</taxon>
        <taxon>Burkholderiales</taxon>
        <taxon>Burkholderiaceae</taxon>
        <taxon>Cupriavidus</taxon>
    </lineage>
</organism>
<dbReference type="EMBL" id="CP033969">
    <property type="protein sequence ID" value="AZG14812.1"/>
    <property type="molecule type" value="Genomic_DNA"/>
</dbReference>
<evidence type="ECO:0000256" key="6">
    <source>
        <dbReference type="ARBA" id="ARBA00023004"/>
    </source>
</evidence>
<comment type="cofactor">
    <cofactor evidence="1">
        <name>L-ascorbate</name>
        <dbReference type="ChEBI" id="CHEBI:38290"/>
    </cofactor>
</comment>
<evidence type="ECO:0000259" key="7">
    <source>
        <dbReference type="PROSITE" id="PS51471"/>
    </source>
</evidence>
<dbReference type="SMART" id="SM00702">
    <property type="entry name" value="P4Hc"/>
    <property type="match status" value="1"/>
</dbReference>
<dbReference type="InterPro" id="IPR044862">
    <property type="entry name" value="Pro_4_hyd_alph_FE2OG_OXY"/>
</dbReference>
<dbReference type="PANTHER" id="PTHR10869:SF246">
    <property type="entry name" value="TRANSMEMBRANE PROLYL 4-HYDROXYLASE"/>
    <property type="match status" value="1"/>
</dbReference>